<feature type="compositionally biased region" description="Basic and acidic residues" evidence="1">
    <location>
        <begin position="225"/>
        <end position="238"/>
    </location>
</feature>
<keyword evidence="3" id="KW-1185">Reference proteome</keyword>
<dbReference type="AlphaFoldDB" id="A0A9E7I3P2"/>
<name>A0A9E7I3P2_9LILI</name>
<feature type="region of interest" description="Disordered" evidence="1">
    <location>
        <begin position="107"/>
        <end position="238"/>
    </location>
</feature>
<evidence type="ECO:0000313" key="3">
    <source>
        <dbReference type="Proteomes" id="UP001055439"/>
    </source>
</evidence>
<evidence type="ECO:0000313" key="2">
    <source>
        <dbReference type="EMBL" id="URE44999.1"/>
    </source>
</evidence>
<sequence length="376" mass="41605">MGTLGHIRPPRIRGLHMRHELSCHGLKPMRLRHATMAPFDQEMNRKITGGEREYLAVCAGLVAEGFEDLVVVAVLRELILAAIARRRRSLRRLFSLSLHVGILVPDVIPSQEPPASTSIDLPPADKEGSAARSPEGSREAYVGASERGDERRRRSRPPAGKRKQREETLRRSGAGQVPADRTTAPPILMGGRRKDRCGRGGPMGRPRSTARPPCPPRVWRGAKPALRDHESEGERERMAGITCRQADREEMGVFVRISASAEAFRTCKNAISSPHRPIPLPTLEDRCSGMCPSSFAGFYAHARGTFSGCFVQFCPELPGAGYFVRCCGLVRRHLELFRVTLFRASQGGLPHGKLLRATSSSDFRGRPASYYHFDSK</sequence>
<organism evidence="2 3">
    <name type="scientific">Musa troglodytarum</name>
    <name type="common">fe'i banana</name>
    <dbReference type="NCBI Taxonomy" id="320322"/>
    <lineage>
        <taxon>Eukaryota</taxon>
        <taxon>Viridiplantae</taxon>
        <taxon>Streptophyta</taxon>
        <taxon>Embryophyta</taxon>
        <taxon>Tracheophyta</taxon>
        <taxon>Spermatophyta</taxon>
        <taxon>Magnoliopsida</taxon>
        <taxon>Liliopsida</taxon>
        <taxon>Zingiberales</taxon>
        <taxon>Musaceae</taxon>
        <taxon>Musa</taxon>
    </lineage>
</organism>
<dbReference type="Proteomes" id="UP001055439">
    <property type="component" value="Chromosome 9"/>
</dbReference>
<proteinExistence type="predicted"/>
<dbReference type="EMBL" id="CP097511">
    <property type="protein sequence ID" value="URE44999.1"/>
    <property type="molecule type" value="Genomic_DNA"/>
</dbReference>
<accession>A0A9E7I3P2</accession>
<reference evidence="2" key="1">
    <citation type="submission" date="2022-05" db="EMBL/GenBank/DDBJ databases">
        <title>The Musa troglodytarum L. genome provides insights into the mechanism of non-climacteric behaviour and enrichment of carotenoids.</title>
        <authorList>
            <person name="Wang J."/>
        </authorList>
    </citation>
    <scope>NUCLEOTIDE SEQUENCE</scope>
    <source>
        <tissue evidence="2">Leaf</tissue>
    </source>
</reference>
<evidence type="ECO:0000256" key="1">
    <source>
        <dbReference type="SAM" id="MobiDB-lite"/>
    </source>
</evidence>
<gene>
    <name evidence="2" type="ORF">MUK42_24791</name>
</gene>
<feature type="compositionally biased region" description="Basic residues" evidence="1">
    <location>
        <begin position="153"/>
        <end position="163"/>
    </location>
</feature>
<protein>
    <submittedName>
        <fullName evidence="2">Uncharacterized protein</fullName>
    </submittedName>
</protein>